<dbReference type="InterPro" id="IPR013083">
    <property type="entry name" value="Znf_RING/FYVE/PHD"/>
</dbReference>
<evidence type="ECO:0000256" key="13">
    <source>
        <dbReference type="SAM" id="MobiDB-lite"/>
    </source>
</evidence>
<name>A0A3Q7FGK0_SOLLC</name>
<dbReference type="AlphaFoldDB" id="A0A3Q7FGK0"/>
<dbReference type="InterPro" id="IPR001841">
    <property type="entry name" value="Znf_RING"/>
</dbReference>
<evidence type="ECO:0000259" key="14">
    <source>
        <dbReference type="PROSITE" id="PS50089"/>
    </source>
</evidence>
<evidence type="ECO:0000313" key="15">
    <source>
        <dbReference type="EnsemblPlants" id="Solyc03g044277.1.1"/>
    </source>
</evidence>
<comment type="subcellular location">
    <subcellularLocation>
        <location evidence="2">Membrane</location>
        <topology evidence="2">Multi-pass membrane protein</topology>
    </subcellularLocation>
</comment>
<dbReference type="PROSITE" id="PS50089">
    <property type="entry name" value="ZF_RING_2"/>
    <property type="match status" value="1"/>
</dbReference>
<feature type="domain" description="RING-type" evidence="14">
    <location>
        <begin position="67"/>
        <end position="108"/>
    </location>
</feature>
<evidence type="ECO:0000256" key="6">
    <source>
        <dbReference type="ARBA" id="ARBA00022723"/>
    </source>
</evidence>
<evidence type="ECO:0000256" key="9">
    <source>
        <dbReference type="ARBA" id="ARBA00022833"/>
    </source>
</evidence>
<keyword evidence="7 12" id="KW-0863">Zinc-finger</keyword>
<dbReference type="Proteomes" id="UP000004994">
    <property type="component" value="Chromosome 3"/>
</dbReference>
<evidence type="ECO:0000256" key="7">
    <source>
        <dbReference type="ARBA" id="ARBA00022771"/>
    </source>
</evidence>
<dbReference type="Gramene" id="Solyc03g044277.1.1">
    <property type="protein sequence ID" value="Solyc03g044277.1.1"/>
    <property type="gene ID" value="Solyc03g044277.1"/>
</dbReference>
<evidence type="ECO:0000313" key="16">
    <source>
        <dbReference type="Proteomes" id="UP000004994"/>
    </source>
</evidence>
<dbReference type="EnsemblPlants" id="Solyc03g044277.1.1">
    <property type="protein sequence ID" value="Solyc03g044277.1.1"/>
    <property type="gene ID" value="Solyc03g044277.1"/>
</dbReference>
<organism evidence="15">
    <name type="scientific">Solanum lycopersicum</name>
    <name type="common">Tomato</name>
    <name type="synonym">Lycopersicon esculentum</name>
    <dbReference type="NCBI Taxonomy" id="4081"/>
    <lineage>
        <taxon>Eukaryota</taxon>
        <taxon>Viridiplantae</taxon>
        <taxon>Streptophyta</taxon>
        <taxon>Embryophyta</taxon>
        <taxon>Tracheophyta</taxon>
        <taxon>Spermatophyta</taxon>
        <taxon>Magnoliopsida</taxon>
        <taxon>eudicotyledons</taxon>
        <taxon>Gunneridae</taxon>
        <taxon>Pentapetalae</taxon>
        <taxon>asterids</taxon>
        <taxon>lamiids</taxon>
        <taxon>Solanales</taxon>
        <taxon>Solanaceae</taxon>
        <taxon>Solanoideae</taxon>
        <taxon>Solaneae</taxon>
        <taxon>Solanum</taxon>
        <taxon>Solanum subgen. Lycopersicon</taxon>
    </lineage>
</organism>
<keyword evidence="8" id="KW-0833">Ubl conjugation pathway</keyword>
<keyword evidence="16" id="KW-1185">Reference proteome</keyword>
<protein>
    <recommendedName>
        <fullName evidence="3">RING-type E3 ubiquitin transferase</fullName>
        <ecNumber evidence="3">2.3.2.27</ecNumber>
    </recommendedName>
</protein>
<evidence type="ECO:0000256" key="1">
    <source>
        <dbReference type="ARBA" id="ARBA00000900"/>
    </source>
</evidence>
<dbReference type="EC" id="2.3.2.27" evidence="3"/>
<dbReference type="GO" id="GO:0061630">
    <property type="term" value="F:ubiquitin protein ligase activity"/>
    <property type="evidence" value="ECO:0007669"/>
    <property type="project" value="UniProtKB-EC"/>
</dbReference>
<evidence type="ECO:0000256" key="11">
    <source>
        <dbReference type="ARBA" id="ARBA00023136"/>
    </source>
</evidence>
<dbReference type="InParanoid" id="A0A3Q7FGK0"/>
<evidence type="ECO:0000256" key="10">
    <source>
        <dbReference type="ARBA" id="ARBA00022989"/>
    </source>
</evidence>
<feature type="region of interest" description="Disordered" evidence="13">
    <location>
        <begin position="1"/>
        <end position="23"/>
    </location>
</feature>
<feature type="compositionally biased region" description="Acidic residues" evidence="13">
    <location>
        <begin position="10"/>
        <end position="19"/>
    </location>
</feature>
<dbReference type="Pfam" id="PF13639">
    <property type="entry name" value="zf-RING_2"/>
    <property type="match status" value="1"/>
</dbReference>
<evidence type="ECO:0000256" key="12">
    <source>
        <dbReference type="PROSITE-ProRule" id="PRU00175"/>
    </source>
</evidence>
<reference evidence="15" key="2">
    <citation type="submission" date="2019-01" db="UniProtKB">
        <authorList>
            <consortium name="EnsemblPlants"/>
        </authorList>
    </citation>
    <scope>IDENTIFICATION</scope>
    <source>
        <strain evidence="15">cv. Heinz 1706</strain>
    </source>
</reference>
<evidence type="ECO:0000256" key="3">
    <source>
        <dbReference type="ARBA" id="ARBA00012483"/>
    </source>
</evidence>
<sequence length="114" mass="13272">MAGSHRDDPIVIEDDENDEPANTNPLLETMFSESILQAECMIEMRISTLIMARKYQLRERNDNNDSCCICLDTYEYGIELGKLSCGHEFHCYCIWKWLKINISCPLCKMRDLKS</sequence>
<evidence type="ECO:0000256" key="5">
    <source>
        <dbReference type="ARBA" id="ARBA00022692"/>
    </source>
</evidence>
<evidence type="ECO:0000256" key="2">
    <source>
        <dbReference type="ARBA" id="ARBA00004141"/>
    </source>
</evidence>
<dbReference type="Gene3D" id="3.30.40.10">
    <property type="entry name" value="Zinc/RING finger domain, C3HC4 (zinc finger)"/>
    <property type="match status" value="1"/>
</dbReference>
<dbReference type="SUPFAM" id="SSF57850">
    <property type="entry name" value="RING/U-box"/>
    <property type="match status" value="1"/>
</dbReference>
<keyword evidence="10" id="KW-1133">Transmembrane helix</keyword>
<dbReference type="PANTHER" id="PTHR45977:SF28">
    <property type="entry name" value="OS02G0674700 PROTEIN"/>
    <property type="match status" value="1"/>
</dbReference>
<comment type="catalytic activity">
    <reaction evidence="1">
        <text>S-ubiquitinyl-[E2 ubiquitin-conjugating enzyme]-L-cysteine + [acceptor protein]-L-lysine = [E2 ubiquitin-conjugating enzyme]-L-cysteine + N(6)-ubiquitinyl-[acceptor protein]-L-lysine.</text>
        <dbReference type="EC" id="2.3.2.27"/>
    </reaction>
</comment>
<dbReference type="GO" id="GO:0016020">
    <property type="term" value="C:membrane"/>
    <property type="evidence" value="ECO:0007669"/>
    <property type="project" value="UniProtKB-SubCell"/>
</dbReference>
<dbReference type="PANTHER" id="PTHR45977">
    <property type="entry name" value="TARGET OF ERK KINASE MPK-1"/>
    <property type="match status" value="1"/>
</dbReference>
<dbReference type="SMART" id="SM00184">
    <property type="entry name" value="RING"/>
    <property type="match status" value="1"/>
</dbReference>
<accession>A0A3Q7FGK0</accession>
<evidence type="ECO:0000256" key="4">
    <source>
        <dbReference type="ARBA" id="ARBA00022679"/>
    </source>
</evidence>
<proteinExistence type="predicted"/>
<keyword evidence="9" id="KW-0862">Zinc</keyword>
<keyword evidence="5" id="KW-0812">Transmembrane</keyword>
<evidence type="ECO:0000256" key="8">
    <source>
        <dbReference type="ARBA" id="ARBA00022786"/>
    </source>
</evidence>
<keyword evidence="11" id="KW-0472">Membrane</keyword>
<keyword evidence="6" id="KW-0479">Metal-binding</keyword>
<reference evidence="15" key="1">
    <citation type="journal article" date="2012" name="Nature">
        <title>The tomato genome sequence provides insights into fleshy fruit evolution.</title>
        <authorList>
            <consortium name="Tomato Genome Consortium"/>
        </authorList>
    </citation>
    <scope>NUCLEOTIDE SEQUENCE [LARGE SCALE GENOMIC DNA]</scope>
    <source>
        <strain evidence="15">cv. Heinz 1706</strain>
    </source>
</reference>
<dbReference type="GO" id="GO:0008270">
    <property type="term" value="F:zinc ion binding"/>
    <property type="evidence" value="ECO:0007669"/>
    <property type="project" value="UniProtKB-KW"/>
</dbReference>
<keyword evidence="4" id="KW-0808">Transferase</keyword>